<organism evidence="1 2">
    <name type="scientific">Paramuricea clavata</name>
    <name type="common">Red gorgonian</name>
    <name type="synonym">Violescent sea-whip</name>
    <dbReference type="NCBI Taxonomy" id="317549"/>
    <lineage>
        <taxon>Eukaryota</taxon>
        <taxon>Metazoa</taxon>
        <taxon>Cnidaria</taxon>
        <taxon>Anthozoa</taxon>
        <taxon>Octocorallia</taxon>
        <taxon>Malacalcyonacea</taxon>
        <taxon>Plexauridae</taxon>
        <taxon>Paramuricea</taxon>
    </lineage>
</organism>
<sequence>GVGWTLIGNLQISANPQVMGTTLYLLSYKAKINFLLAPLILIDALPTELHVLNPSDRVA</sequence>
<evidence type="ECO:0000313" key="1">
    <source>
        <dbReference type="EMBL" id="CAB4036052.1"/>
    </source>
</evidence>
<feature type="non-terminal residue" evidence="1">
    <location>
        <position position="59"/>
    </location>
</feature>
<feature type="non-terminal residue" evidence="1">
    <location>
        <position position="1"/>
    </location>
</feature>
<name>A0A6S7LFE1_PARCT</name>
<dbReference type="Proteomes" id="UP001152795">
    <property type="component" value="Unassembled WGS sequence"/>
</dbReference>
<comment type="caution">
    <text evidence="1">The sequence shown here is derived from an EMBL/GenBank/DDBJ whole genome shotgun (WGS) entry which is preliminary data.</text>
</comment>
<protein>
    <submittedName>
        <fullName evidence="1">Uncharacterized protein</fullName>
    </submittedName>
</protein>
<accession>A0A6S7LFE1</accession>
<keyword evidence="2" id="KW-1185">Reference proteome</keyword>
<proteinExistence type="predicted"/>
<gene>
    <name evidence="1" type="ORF">PACLA_8A062156</name>
</gene>
<evidence type="ECO:0000313" key="2">
    <source>
        <dbReference type="Proteomes" id="UP001152795"/>
    </source>
</evidence>
<dbReference type="AlphaFoldDB" id="A0A6S7LFE1"/>
<dbReference type="EMBL" id="CACRXK020021648">
    <property type="protein sequence ID" value="CAB4036052.1"/>
    <property type="molecule type" value="Genomic_DNA"/>
</dbReference>
<reference evidence="1" key="1">
    <citation type="submission" date="2020-04" db="EMBL/GenBank/DDBJ databases">
        <authorList>
            <person name="Alioto T."/>
            <person name="Alioto T."/>
            <person name="Gomez Garrido J."/>
        </authorList>
    </citation>
    <scope>NUCLEOTIDE SEQUENCE</scope>
    <source>
        <strain evidence="1">A484AB</strain>
    </source>
</reference>